<dbReference type="InterPro" id="IPR006311">
    <property type="entry name" value="TAT_signal"/>
</dbReference>
<feature type="chain" id="PRO_5047031240" description="Altered inheritance of mitochondria protein 6" evidence="2">
    <location>
        <begin position="31"/>
        <end position="287"/>
    </location>
</feature>
<protein>
    <recommendedName>
        <fullName evidence="1">Altered inheritance of mitochondria protein 6</fullName>
    </recommendedName>
</protein>
<accession>A0ABW6LEQ4</accession>
<name>A0ABW6LEQ4_9ACTN</name>
<feature type="signal peptide" evidence="2">
    <location>
        <begin position="1"/>
        <end position="30"/>
    </location>
</feature>
<organism evidence="3 4">
    <name type="scientific">Streptomyces massasporeus</name>
    <dbReference type="NCBI Taxonomy" id="67324"/>
    <lineage>
        <taxon>Bacteria</taxon>
        <taxon>Bacillati</taxon>
        <taxon>Actinomycetota</taxon>
        <taxon>Actinomycetes</taxon>
        <taxon>Kitasatosporales</taxon>
        <taxon>Streptomycetaceae</taxon>
        <taxon>Streptomyces</taxon>
    </lineage>
</organism>
<dbReference type="PROSITE" id="PS51318">
    <property type="entry name" value="TAT"/>
    <property type="match status" value="1"/>
</dbReference>
<keyword evidence="2" id="KW-0732">Signal</keyword>
<dbReference type="InterPro" id="IPR017946">
    <property type="entry name" value="PLC-like_Pdiesterase_TIM-brl"/>
</dbReference>
<dbReference type="PANTHER" id="PTHR31571:SF1">
    <property type="entry name" value="ALTERED INHERITANCE OF MITOCHONDRIA PROTEIN 6"/>
    <property type="match status" value="1"/>
</dbReference>
<dbReference type="SUPFAM" id="SSF51695">
    <property type="entry name" value="PLC-like phosphodiesterases"/>
    <property type="match status" value="1"/>
</dbReference>
<dbReference type="EMBL" id="JBIAFP010000011">
    <property type="protein sequence ID" value="MFE9226923.1"/>
    <property type="molecule type" value="Genomic_DNA"/>
</dbReference>
<dbReference type="PANTHER" id="PTHR31571">
    <property type="entry name" value="ALTERED INHERITANCE OF MITOCHONDRIA PROTEIN 6"/>
    <property type="match status" value="1"/>
</dbReference>
<dbReference type="InterPro" id="IPR039559">
    <property type="entry name" value="AIM6_PI-PLC-like_dom"/>
</dbReference>
<dbReference type="Proteomes" id="UP001601288">
    <property type="component" value="Unassembled WGS sequence"/>
</dbReference>
<keyword evidence="4" id="KW-1185">Reference proteome</keyword>
<evidence type="ECO:0000313" key="4">
    <source>
        <dbReference type="Proteomes" id="UP001601288"/>
    </source>
</evidence>
<dbReference type="RefSeq" id="WP_358279636.1">
    <property type="nucleotide sequence ID" value="NZ_JBEYGJ010000006.1"/>
</dbReference>
<dbReference type="CDD" id="cd08577">
    <property type="entry name" value="PI-PLCc_GDPD_SF_unchar3"/>
    <property type="match status" value="1"/>
</dbReference>
<evidence type="ECO:0000256" key="2">
    <source>
        <dbReference type="SAM" id="SignalP"/>
    </source>
</evidence>
<gene>
    <name evidence="3" type="ORF">ACFYM3_20245</name>
</gene>
<proteinExistence type="predicted"/>
<dbReference type="InterPro" id="IPR051236">
    <property type="entry name" value="HAT_RTT109-like"/>
</dbReference>
<comment type="caution">
    <text evidence="3">The sequence shown here is derived from an EMBL/GenBank/DDBJ whole genome shotgun (WGS) entry which is preliminary data.</text>
</comment>
<sequence length="287" mass="31817">MALTTRRTALTTLGAALAGSIALPAAPASAGERTPRPRPLWRAHAHNDYEHPRPLLDALDHRFGSVEADIYLVDGQLLVAHDPEDLEPTRTLESLYLDPLAARVRAHHGSVYRGHRDSLQLLIDIKTEGSSTYLELDRRLRRYRHLFTTCARGRVHRGPVTAVISGDRAARAPMEAQTVRRAFYDGRLTDLGSPAPASFIPLISDNWALNFTWQGVGAFPDAERQKLRGIMKATHHRGQKVRFWATPDLAGPARDALWAELLAARVDYLNTDDLAGLEAFLDACRTA</sequence>
<evidence type="ECO:0000313" key="3">
    <source>
        <dbReference type="EMBL" id="MFE9226923.1"/>
    </source>
</evidence>
<dbReference type="Pfam" id="PF13653">
    <property type="entry name" value="GDPD_2"/>
    <property type="match status" value="1"/>
</dbReference>
<reference evidence="3 4" key="1">
    <citation type="submission" date="2024-10" db="EMBL/GenBank/DDBJ databases">
        <title>The Natural Products Discovery Center: Release of the First 8490 Sequenced Strains for Exploring Actinobacteria Biosynthetic Diversity.</title>
        <authorList>
            <person name="Kalkreuter E."/>
            <person name="Kautsar S.A."/>
            <person name="Yang D."/>
            <person name="Bader C.D."/>
            <person name="Teijaro C.N."/>
            <person name="Fluegel L."/>
            <person name="Davis C.M."/>
            <person name="Simpson J.R."/>
            <person name="Lauterbach L."/>
            <person name="Steele A.D."/>
            <person name="Gui C."/>
            <person name="Meng S."/>
            <person name="Li G."/>
            <person name="Viehrig K."/>
            <person name="Ye F."/>
            <person name="Su P."/>
            <person name="Kiefer A.F."/>
            <person name="Nichols A."/>
            <person name="Cepeda A.J."/>
            <person name="Yan W."/>
            <person name="Fan B."/>
            <person name="Jiang Y."/>
            <person name="Adhikari A."/>
            <person name="Zheng C.-J."/>
            <person name="Schuster L."/>
            <person name="Cowan T.M."/>
            <person name="Smanski M.J."/>
            <person name="Chevrette M.G."/>
            <person name="De Carvalho L.P.S."/>
            <person name="Shen B."/>
        </authorList>
    </citation>
    <scope>NUCLEOTIDE SEQUENCE [LARGE SCALE GENOMIC DNA]</scope>
    <source>
        <strain evidence="3 4">NPDC007066</strain>
    </source>
</reference>
<evidence type="ECO:0000256" key="1">
    <source>
        <dbReference type="ARBA" id="ARBA00014286"/>
    </source>
</evidence>